<name>A0A366IAD0_9FIRM</name>
<keyword evidence="7 11" id="KW-1133">Transmembrane helix</keyword>
<comment type="subcellular location">
    <subcellularLocation>
        <location evidence="11 12">Cell membrane</location>
        <topology evidence="11 12">Multi-pass membrane protein</topology>
    </subcellularLocation>
    <subcellularLocation>
        <location evidence="1">Membrane</location>
        <topology evidence="1">Multi-pass membrane protein</topology>
    </subcellularLocation>
</comment>
<dbReference type="PROSITE" id="PS00449">
    <property type="entry name" value="ATPASE_A"/>
    <property type="match status" value="1"/>
</dbReference>
<organism evidence="13 14">
    <name type="scientific">Alkalibaculum bacchi</name>
    <dbReference type="NCBI Taxonomy" id="645887"/>
    <lineage>
        <taxon>Bacteria</taxon>
        <taxon>Bacillati</taxon>
        <taxon>Bacillota</taxon>
        <taxon>Clostridia</taxon>
        <taxon>Eubacteriales</taxon>
        <taxon>Eubacteriaceae</taxon>
        <taxon>Alkalibaculum</taxon>
    </lineage>
</organism>
<evidence type="ECO:0000256" key="2">
    <source>
        <dbReference type="ARBA" id="ARBA00006810"/>
    </source>
</evidence>
<dbReference type="HAMAP" id="MF_01393">
    <property type="entry name" value="ATP_synth_a_bact"/>
    <property type="match status" value="1"/>
</dbReference>
<evidence type="ECO:0000256" key="11">
    <source>
        <dbReference type="HAMAP-Rule" id="MF_01393"/>
    </source>
</evidence>
<dbReference type="GO" id="GO:0042777">
    <property type="term" value="P:proton motive force-driven plasma membrane ATP synthesis"/>
    <property type="evidence" value="ECO:0007669"/>
    <property type="project" value="TreeGrafter"/>
</dbReference>
<dbReference type="InterPro" id="IPR000568">
    <property type="entry name" value="ATP_synth_F0_asu"/>
</dbReference>
<feature type="transmembrane region" description="Helical" evidence="11">
    <location>
        <begin position="198"/>
        <end position="220"/>
    </location>
</feature>
<feature type="transmembrane region" description="Helical" evidence="11">
    <location>
        <begin position="103"/>
        <end position="122"/>
    </location>
</feature>
<keyword evidence="4 11" id="KW-0138">CF(0)</keyword>
<keyword evidence="10 11" id="KW-0066">ATP synthesis</keyword>
<dbReference type="InterPro" id="IPR045082">
    <property type="entry name" value="ATP_syn_F0_a_bact/chloroplast"/>
</dbReference>
<sequence length="221" mass="24361">MAEGPKIYAEILGIQITTSTINMWMVMAVIIILCVVSTRNLKTVPGKMQTISELIVTTMNNMVESTMGKKNMSFTPYMLTLIVYLAFANTVGLIGMRPPTADLNMTLALSILTFILTQFFAIKSKGIGTYLKGYIEPFPFLLPMNIMGELANPISLGFRLFGNLLGGTIIMGLLYTGLMNLIKLPLVIPIVAHAYFDIFSGLLQSFIFVMLSMVFIAMAMD</sequence>
<evidence type="ECO:0000256" key="5">
    <source>
        <dbReference type="ARBA" id="ARBA00022692"/>
    </source>
</evidence>
<keyword evidence="6 11" id="KW-0375">Hydrogen ion transport</keyword>
<dbReference type="Pfam" id="PF00119">
    <property type="entry name" value="ATP-synt_A"/>
    <property type="match status" value="1"/>
</dbReference>
<dbReference type="InterPro" id="IPR035908">
    <property type="entry name" value="F0_ATP_A_sf"/>
</dbReference>
<dbReference type="Proteomes" id="UP000253490">
    <property type="component" value="Unassembled WGS sequence"/>
</dbReference>
<feature type="transmembrane region" description="Helical" evidence="11">
    <location>
        <begin position="77"/>
        <end position="97"/>
    </location>
</feature>
<comment type="caution">
    <text evidence="13">The sequence shown here is derived from an EMBL/GenBank/DDBJ whole genome shotgun (WGS) entry which is preliminary data.</text>
</comment>
<evidence type="ECO:0000256" key="4">
    <source>
        <dbReference type="ARBA" id="ARBA00022547"/>
    </source>
</evidence>
<keyword evidence="8 11" id="KW-0406">Ion transport</keyword>
<dbReference type="GO" id="GO:0045259">
    <property type="term" value="C:proton-transporting ATP synthase complex"/>
    <property type="evidence" value="ECO:0007669"/>
    <property type="project" value="UniProtKB-KW"/>
</dbReference>
<dbReference type="PANTHER" id="PTHR42823">
    <property type="entry name" value="ATP SYNTHASE SUBUNIT A, CHLOROPLASTIC"/>
    <property type="match status" value="1"/>
</dbReference>
<dbReference type="GO" id="GO:0005886">
    <property type="term" value="C:plasma membrane"/>
    <property type="evidence" value="ECO:0007669"/>
    <property type="project" value="UniProtKB-SubCell"/>
</dbReference>
<dbReference type="PRINTS" id="PR00123">
    <property type="entry name" value="ATPASEA"/>
</dbReference>
<dbReference type="CDD" id="cd00310">
    <property type="entry name" value="ATP-synt_Fo_a_6"/>
    <property type="match status" value="1"/>
</dbReference>
<evidence type="ECO:0000256" key="8">
    <source>
        <dbReference type="ARBA" id="ARBA00023065"/>
    </source>
</evidence>
<dbReference type="RefSeq" id="WP_341457123.1">
    <property type="nucleotide sequence ID" value="NZ_QNRX01000006.1"/>
</dbReference>
<dbReference type="InterPro" id="IPR023011">
    <property type="entry name" value="ATP_synth_F0_asu_AS"/>
</dbReference>
<evidence type="ECO:0000256" key="6">
    <source>
        <dbReference type="ARBA" id="ARBA00022781"/>
    </source>
</evidence>
<dbReference type="Gene3D" id="1.20.120.220">
    <property type="entry name" value="ATP synthase, F0 complex, subunit A"/>
    <property type="match status" value="1"/>
</dbReference>
<dbReference type="EMBL" id="QNRX01000006">
    <property type="protein sequence ID" value="RBP65984.1"/>
    <property type="molecule type" value="Genomic_DNA"/>
</dbReference>
<comment type="function">
    <text evidence="11 12">Key component of the proton channel; it plays a direct role in the translocation of protons across the membrane.</text>
</comment>
<comment type="similarity">
    <text evidence="2 11 12">Belongs to the ATPase A chain family.</text>
</comment>
<evidence type="ECO:0000256" key="12">
    <source>
        <dbReference type="RuleBase" id="RU000483"/>
    </source>
</evidence>
<keyword evidence="3 11" id="KW-0813">Transport</keyword>
<dbReference type="SUPFAM" id="SSF81336">
    <property type="entry name" value="F1F0 ATP synthase subunit A"/>
    <property type="match status" value="1"/>
</dbReference>
<dbReference type="GO" id="GO:0046933">
    <property type="term" value="F:proton-transporting ATP synthase activity, rotational mechanism"/>
    <property type="evidence" value="ECO:0007669"/>
    <property type="project" value="UniProtKB-UniRule"/>
</dbReference>
<evidence type="ECO:0000256" key="7">
    <source>
        <dbReference type="ARBA" id="ARBA00022989"/>
    </source>
</evidence>
<dbReference type="AlphaFoldDB" id="A0A366IAD0"/>
<keyword evidence="14" id="KW-1185">Reference proteome</keyword>
<feature type="transmembrane region" description="Helical" evidence="11">
    <location>
        <begin position="156"/>
        <end position="178"/>
    </location>
</feature>
<dbReference type="NCBIfam" id="TIGR01131">
    <property type="entry name" value="ATP_synt_6_or_A"/>
    <property type="match status" value="1"/>
</dbReference>
<reference evidence="13 14" key="1">
    <citation type="submission" date="2018-06" db="EMBL/GenBank/DDBJ databases">
        <title>Genomic Encyclopedia of Type Strains, Phase IV (KMG-IV): sequencing the most valuable type-strain genomes for metagenomic binning, comparative biology and taxonomic classification.</title>
        <authorList>
            <person name="Goeker M."/>
        </authorList>
    </citation>
    <scope>NUCLEOTIDE SEQUENCE [LARGE SCALE GENOMIC DNA]</scope>
    <source>
        <strain evidence="13 14">DSM 22112</strain>
    </source>
</reference>
<protein>
    <recommendedName>
        <fullName evidence="11 12">ATP synthase subunit a</fullName>
    </recommendedName>
    <alternativeName>
        <fullName evidence="11">ATP synthase F0 sector subunit a</fullName>
    </alternativeName>
    <alternativeName>
        <fullName evidence="11">F-ATPase subunit 6</fullName>
    </alternativeName>
</protein>
<evidence type="ECO:0000256" key="10">
    <source>
        <dbReference type="ARBA" id="ARBA00023310"/>
    </source>
</evidence>
<proteinExistence type="inferred from homology"/>
<keyword evidence="9 11" id="KW-0472">Membrane</keyword>
<keyword evidence="5 11" id="KW-0812">Transmembrane</keyword>
<dbReference type="PANTHER" id="PTHR42823:SF3">
    <property type="entry name" value="ATP SYNTHASE SUBUNIT A, CHLOROPLASTIC"/>
    <property type="match status" value="1"/>
</dbReference>
<evidence type="ECO:0000256" key="3">
    <source>
        <dbReference type="ARBA" id="ARBA00022448"/>
    </source>
</evidence>
<evidence type="ECO:0000313" key="13">
    <source>
        <dbReference type="EMBL" id="RBP65984.1"/>
    </source>
</evidence>
<keyword evidence="11" id="KW-1003">Cell membrane</keyword>
<evidence type="ECO:0000313" key="14">
    <source>
        <dbReference type="Proteomes" id="UP000253490"/>
    </source>
</evidence>
<gene>
    <name evidence="11" type="primary">atpB</name>
    <name evidence="13" type="ORF">DES36_10695</name>
</gene>
<evidence type="ECO:0000256" key="9">
    <source>
        <dbReference type="ARBA" id="ARBA00023136"/>
    </source>
</evidence>
<evidence type="ECO:0000256" key="1">
    <source>
        <dbReference type="ARBA" id="ARBA00004141"/>
    </source>
</evidence>
<feature type="transmembrane region" description="Helical" evidence="11">
    <location>
        <begin position="21"/>
        <end position="38"/>
    </location>
</feature>
<accession>A0A366IAD0</accession>